<sequence length="94" mass="10933">MLDSAELLGQTLGDWSGHPNKAYVGKIDRVQASSTQAWTPEYYIDHYLQSHNRPVTHWNRNVVSAALGKFRGRAPFKRWELDEFLDNTWRFAPD</sequence>
<evidence type="ECO:0000313" key="2">
    <source>
        <dbReference type="Proteomes" id="UP000823790"/>
    </source>
</evidence>
<proteinExistence type="predicted"/>
<protein>
    <submittedName>
        <fullName evidence="1">Uncharacterized protein</fullName>
    </submittedName>
</protein>
<keyword evidence="2" id="KW-1185">Reference proteome</keyword>
<gene>
    <name evidence="1" type="ORF">J7I44_00525</name>
</gene>
<reference evidence="1 2" key="1">
    <citation type="submission" date="2021-04" db="EMBL/GenBank/DDBJ databases">
        <authorList>
            <person name="Huq M.A."/>
        </authorList>
    </citation>
    <scope>NUCLEOTIDE SEQUENCE [LARGE SCALE GENOMIC DNA]</scope>
    <source>
        <strain evidence="1 2">MAH-13</strain>
    </source>
</reference>
<dbReference type="Proteomes" id="UP000823790">
    <property type="component" value="Unassembled WGS sequence"/>
</dbReference>
<dbReference type="RefSeq" id="WP_209614507.1">
    <property type="nucleotide sequence ID" value="NZ_JAGJRS010000002.1"/>
</dbReference>
<evidence type="ECO:0000313" key="1">
    <source>
        <dbReference type="EMBL" id="MBP1472770.1"/>
    </source>
</evidence>
<organism evidence="1 2">
    <name type="scientific">Frateuria flava</name>
    <dbReference type="NCBI Taxonomy" id="2821489"/>
    <lineage>
        <taxon>Bacteria</taxon>
        <taxon>Pseudomonadati</taxon>
        <taxon>Pseudomonadota</taxon>
        <taxon>Gammaproteobacteria</taxon>
        <taxon>Lysobacterales</taxon>
        <taxon>Rhodanobacteraceae</taxon>
        <taxon>Frateuria</taxon>
    </lineage>
</organism>
<dbReference type="EMBL" id="JAGJRS010000002">
    <property type="protein sequence ID" value="MBP1472770.1"/>
    <property type="molecule type" value="Genomic_DNA"/>
</dbReference>
<accession>A0ABS4DIB3</accession>
<comment type="caution">
    <text evidence="1">The sequence shown here is derived from an EMBL/GenBank/DDBJ whole genome shotgun (WGS) entry which is preliminary data.</text>
</comment>
<name>A0ABS4DIB3_9GAMM</name>